<dbReference type="GO" id="GO:0046961">
    <property type="term" value="F:proton-transporting ATPase activity, rotational mechanism"/>
    <property type="evidence" value="ECO:0007669"/>
    <property type="project" value="InterPro"/>
</dbReference>
<evidence type="ECO:0000259" key="13">
    <source>
        <dbReference type="Pfam" id="PF00137"/>
    </source>
</evidence>
<dbReference type="OrthoDB" id="1744869at2759"/>
<evidence type="ECO:0000256" key="4">
    <source>
        <dbReference type="ARBA" id="ARBA00022554"/>
    </source>
</evidence>
<evidence type="ECO:0000256" key="1">
    <source>
        <dbReference type="ARBA" id="ARBA00004128"/>
    </source>
</evidence>
<evidence type="ECO:0000256" key="8">
    <source>
        <dbReference type="ARBA" id="ARBA00023065"/>
    </source>
</evidence>
<evidence type="ECO:0000256" key="9">
    <source>
        <dbReference type="ARBA" id="ARBA00023136"/>
    </source>
</evidence>
<dbReference type="Gene3D" id="1.20.120.610">
    <property type="entry name" value="lithium bound rotor ring of v- atpase"/>
    <property type="match status" value="1"/>
</dbReference>
<dbReference type="InterPro" id="IPR002379">
    <property type="entry name" value="ATPase_proteolipid_c-like_dom"/>
</dbReference>
<sequence length="169" mass="17257">MASLIEMTKGYCPAYSPFLGFMGAASAIIFSSAGAGYGTAKAGVGITGAGTFKPQIIMRALIPVVMAGIISVYGLVASVLISGDMDPKSKYSLFSGCIHLASGLCVGMTGLAAGWCIGVVGDMGVRGFAKEPKLFVGMVLILIFAEVLGLYGLIVSLILNTKSSNALCQ</sequence>
<organism evidence="14 15">
    <name type="scientific">Coemansia spiralis</name>
    <dbReference type="NCBI Taxonomy" id="417178"/>
    <lineage>
        <taxon>Eukaryota</taxon>
        <taxon>Fungi</taxon>
        <taxon>Fungi incertae sedis</taxon>
        <taxon>Zoopagomycota</taxon>
        <taxon>Kickxellomycotina</taxon>
        <taxon>Kickxellomycetes</taxon>
        <taxon>Kickxellales</taxon>
        <taxon>Kickxellaceae</taxon>
        <taxon>Coemansia</taxon>
    </lineage>
</organism>
<dbReference type="FunFam" id="1.20.120.610:FF:000003">
    <property type="entry name" value="V-type proton ATPase proteolipid subunit"/>
    <property type="match status" value="1"/>
</dbReference>
<keyword evidence="4 12" id="KW-0926">Vacuole</keyword>
<dbReference type="Proteomes" id="UP001151518">
    <property type="component" value="Unassembled WGS sequence"/>
</dbReference>
<dbReference type="InterPro" id="IPR000245">
    <property type="entry name" value="ATPase_proteolipid_csu"/>
</dbReference>
<keyword evidence="7 12" id="KW-1133">Transmembrane helix</keyword>
<comment type="similarity">
    <text evidence="2 12">Belongs to the V-ATPase proteolipid subunit family.</text>
</comment>
<evidence type="ECO:0000256" key="3">
    <source>
        <dbReference type="ARBA" id="ARBA00022448"/>
    </source>
</evidence>
<keyword evidence="8 12" id="KW-0406">Ion transport</keyword>
<evidence type="ECO:0000313" key="14">
    <source>
        <dbReference type="EMBL" id="KAJ2670801.1"/>
    </source>
</evidence>
<reference evidence="14" key="1">
    <citation type="submission" date="2022-07" db="EMBL/GenBank/DDBJ databases">
        <title>Phylogenomic reconstructions and comparative analyses of Kickxellomycotina fungi.</title>
        <authorList>
            <person name="Reynolds N.K."/>
            <person name="Stajich J.E."/>
            <person name="Barry K."/>
            <person name="Grigoriev I.V."/>
            <person name="Crous P."/>
            <person name="Smith M.E."/>
        </authorList>
    </citation>
    <scope>NUCLEOTIDE SEQUENCE</scope>
    <source>
        <strain evidence="14">NRRL 3115</strain>
    </source>
</reference>
<dbReference type="GO" id="GO:0005774">
    <property type="term" value="C:vacuolar membrane"/>
    <property type="evidence" value="ECO:0007669"/>
    <property type="project" value="UniProtKB-SubCell"/>
</dbReference>
<comment type="function">
    <text evidence="12">Proton-conducting pore forming of the V0 complex of vacuolar(H+)-ATPase (V-ATPase), a multisubunit enzyme composed of a peripheral complex (V1) that hydrolyzes ATP and a membrane integral complex (V0) that translocates protons. V-ATPase is responsible for acidifying and maintaining the pH of intracellular compartments.</text>
</comment>
<evidence type="ECO:0000256" key="11">
    <source>
        <dbReference type="ARBA" id="ARBA00046480"/>
    </source>
</evidence>
<dbReference type="EMBL" id="JANBTW010000116">
    <property type="protein sequence ID" value="KAJ2670801.1"/>
    <property type="molecule type" value="Genomic_DNA"/>
</dbReference>
<feature type="domain" description="V-ATPase proteolipid subunit C-like" evidence="13">
    <location>
        <begin position="22"/>
        <end position="81"/>
    </location>
</feature>
<name>A0A9W8G404_9FUNG</name>
<dbReference type="SUPFAM" id="SSF81333">
    <property type="entry name" value="F1F0 ATP synthase subunit C"/>
    <property type="match status" value="1"/>
</dbReference>
<evidence type="ECO:0000256" key="12">
    <source>
        <dbReference type="RuleBase" id="RU363060"/>
    </source>
</evidence>
<keyword evidence="3 12" id="KW-0813">Transport</keyword>
<evidence type="ECO:0000256" key="10">
    <source>
        <dbReference type="ARBA" id="ARBA00045519"/>
    </source>
</evidence>
<dbReference type="AlphaFoldDB" id="A0A9W8G404"/>
<dbReference type="PANTHER" id="PTHR10263">
    <property type="entry name" value="V-TYPE PROTON ATPASE PROTEOLIPID SUBUNIT"/>
    <property type="match status" value="1"/>
</dbReference>
<keyword evidence="9 12" id="KW-0472">Membrane</keyword>
<dbReference type="CDD" id="cd18175">
    <property type="entry name" value="ATP-synt_Vo_c_ATP6C_rpt1"/>
    <property type="match status" value="1"/>
</dbReference>
<dbReference type="NCBIfam" id="TIGR01100">
    <property type="entry name" value="V_ATP_synt_C"/>
    <property type="match status" value="1"/>
</dbReference>
<keyword evidence="6 12" id="KW-0375">Hydrogen ion transport</keyword>
<gene>
    <name evidence="14" type="primary">VMA11</name>
    <name evidence="14" type="ORF">GGI25_005720</name>
</gene>
<comment type="subunit">
    <text evidence="11 12">V-ATPase is a heteromultimeric enzyme composed of a peripheral catalytic V1 complex (components A to H) attached to an integral membrane V0 proton pore complex (components: a, c, c', c'', d, e, f and VOA1). The decameric c-ring forms the proton-conducting pore, and is composed of eight proteolipid subunits c, one subunit c' and one subunit c''.</text>
</comment>
<feature type="transmembrane region" description="Helical" evidence="12">
    <location>
        <begin position="56"/>
        <end position="81"/>
    </location>
</feature>
<dbReference type="GO" id="GO:0000324">
    <property type="term" value="C:fungal-type vacuole"/>
    <property type="evidence" value="ECO:0007669"/>
    <property type="project" value="UniProtKB-ARBA"/>
</dbReference>
<evidence type="ECO:0000256" key="6">
    <source>
        <dbReference type="ARBA" id="ARBA00022781"/>
    </source>
</evidence>
<comment type="subcellular location">
    <subcellularLocation>
        <location evidence="1 12">Vacuole membrane</location>
        <topology evidence="1 12">Multi-pass membrane protein</topology>
    </subcellularLocation>
</comment>
<dbReference type="GO" id="GO:0033179">
    <property type="term" value="C:proton-transporting V-type ATPase, V0 domain"/>
    <property type="evidence" value="ECO:0007669"/>
    <property type="project" value="InterPro"/>
</dbReference>
<feature type="domain" description="V-ATPase proteolipid subunit C-like" evidence="13">
    <location>
        <begin position="100"/>
        <end position="159"/>
    </location>
</feature>
<evidence type="ECO:0000256" key="5">
    <source>
        <dbReference type="ARBA" id="ARBA00022692"/>
    </source>
</evidence>
<dbReference type="InterPro" id="IPR011555">
    <property type="entry name" value="ATPase_proteolipid_su_C_euk"/>
</dbReference>
<evidence type="ECO:0000256" key="7">
    <source>
        <dbReference type="ARBA" id="ARBA00022989"/>
    </source>
</evidence>
<keyword evidence="5 12" id="KW-0812">Transmembrane</keyword>
<evidence type="ECO:0000256" key="2">
    <source>
        <dbReference type="ARBA" id="ARBA00007296"/>
    </source>
</evidence>
<dbReference type="InterPro" id="IPR035921">
    <property type="entry name" value="F/V-ATP_Csub_sf"/>
</dbReference>
<accession>A0A9W8G404</accession>
<proteinExistence type="inferred from homology"/>
<comment type="function">
    <text evidence="10">Proton-conducting pore forming subunit of the V0 complex of vacuolar(H+)-ATPase (V-ATPase), a multisubunit enzyme composed of a peripheral complex (V1) that hydrolyzes ATP and a membrane integral complex (V0) that translocates protons. V-ATPase is responsible for acidifying and maintaining the pH of intracellular compartments.</text>
</comment>
<protein>
    <recommendedName>
        <fullName evidence="12">V-type proton ATPase proteolipid subunit</fullName>
    </recommendedName>
</protein>
<dbReference type="CDD" id="cd18176">
    <property type="entry name" value="ATP-synt_Vo_c_ATP6C_rpt2"/>
    <property type="match status" value="1"/>
</dbReference>
<dbReference type="PRINTS" id="PR00122">
    <property type="entry name" value="VACATPASE"/>
</dbReference>
<comment type="caution">
    <text evidence="14">The sequence shown here is derived from an EMBL/GenBank/DDBJ whole genome shotgun (WGS) entry which is preliminary data.</text>
</comment>
<evidence type="ECO:0000313" key="15">
    <source>
        <dbReference type="Proteomes" id="UP001151518"/>
    </source>
</evidence>
<feature type="transmembrane region" description="Helical" evidence="12">
    <location>
        <begin position="135"/>
        <end position="159"/>
    </location>
</feature>
<feature type="transmembrane region" description="Helical" evidence="12">
    <location>
        <begin position="93"/>
        <end position="115"/>
    </location>
</feature>
<dbReference type="Pfam" id="PF00137">
    <property type="entry name" value="ATP-synt_C"/>
    <property type="match status" value="2"/>
</dbReference>
<feature type="transmembrane region" description="Helical" evidence="12">
    <location>
        <begin position="12"/>
        <end position="36"/>
    </location>
</feature>